<accession>A0ABV9KU86</accession>
<keyword evidence="1" id="KW-0812">Transmembrane</keyword>
<evidence type="ECO:0000313" key="3">
    <source>
        <dbReference type="Proteomes" id="UP001596023"/>
    </source>
</evidence>
<dbReference type="RefSeq" id="WP_379994912.1">
    <property type="nucleotide sequence ID" value="NZ_JBHSGN010000058.1"/>
</dbReference>
<protein>
    <submittedName>
        <fullName evidence="2">Uncharacterized protein</fullName>
    </submittedName>
</protein>
<name>A0ABV9KU86_9BACT</name>
<dbReference type="Proteomes" id="UP001596023">
    <property type="component" value="Unassembled WGS sequence"/>
</dbReference>
<proteinExistence type="predicted"/>
<keyword evidence="1" id="KW-1133">Transmembrane helix</keyword>
<evidence type="ECO:0000256" key="1">
    <source>
        <dbReference type="SAM" id="Phobius"/>
    </source>
</evidence>
<keyword evidence="1" id="KW-0472">Membrane</keyword>
<comment type="caution">
    <text evidence="2">The sequence shown here is derived from an EMBL/GenBank/DDBJ whole genome shotgun (WGS) entry which is preliminary data.</text>
</comment>
<gene>
    <name evidence="2" type="ORF">ACFO6W_07525</name>
</gene>
<sequence length="69" mass="8068">MRAKLIIAGWMLALMLTTYTGVSLLIWGGIIALMGVMTYLMNRYWWEVAREVIRMERRVMAICKKLTTK</sequence>
<reference evidence="3" key="1">
    <citation type="journal article" date="2019" name="Int. J. Syst. Evol. Microbiol.">
        <title>The Global Catalogue of Microorganisms (GCM) 10K type strain sequencing project: providing services to taxonomists for standard genome sequencing and annotation.</title>
        <authorList>
            <consortium name="The Broad Institute Genomics Platform"/>
            <consortium name="The Broad Institute Genome Sequencing Center for Infectious Disease"/>
            <person name="Wu L."/>
            <person name="Ma J."/>
        </authorList>
    </citation>
    <scope>NUCLEOTIDE SEQUENCE [LARGE SCALE GENOMIC DNA]</scope>
    <source>
        <strain evidence="3">CCUG 66188</strain>
    </source>
</reference>
<feature type="transmembrane region" description="Helical" evidence="1">
    <location>
        <begin position="12"/>
        <end position="40"/>
    </location>
</feature>
<keyword evidence="3" id="KW-1185">Reference proteome</keyword>
<organism evidence="2 3">
    <name type="scientific">Dysgonomonas termitidis</name>
    <dbReference type="NCBI Taxonomy" id="1516126"/>
    <lineage>
        <taxon>Bacteria</taxon>
        <taxon>Pseudomonadati</taxon>
        <taxon>Bacteroidota</taxon>
        <taxon>Bacteroidia</taxon>
        <taxon>Bacteroidales</taxon>
        <taxon>Dysgonomonadaceae</taxon>
        <taxon>Dysgonomonas</taxon>
    </lineage>
</organism>
<dbReference type="EMBL" id="JBHSGN010000058">
    <property type="protein sequence ID" value="MFC4673538.1"/>
    <property type="molecule type" value="Genomic_DNA"/>
</dbReference>
<evidence type="ECO:0000313" key="2">
    <source>
        <dbReference type="EMBL" id="MFC4673538.1"/>
    </source>
</evidence>